<reference evidence="2 3" key="1">
    <citation type="submission" date="2015-11" db="EMBL/GenBank/DDBJ databases">
        <title>Genome sequences of Lysobacter enzymogenes strain C3 and Lysobacter antibioticus ATCC 29479.</title>
        <authorList>
            <person name="Kobayashi D.Y."/>
        </authorList>
    </citation>
    <scope>NUCLEOTIDE SEQUENCE [LARGE SCALE GENOMIC DNA]</scope>
    <source>
        <strain evidence="2 3">C3</strain>
    </source>
</reference>
<feature type="region of interest" description="Disordered" evidence="1">
    <location>
        <begin position="26"/>
        <end position="47"/>
    </location>
</feature>
<evidence type="ECO:0000256" key="1">
    <source>
        <dbReference type="SAM" id="MobiDB-lite"/>
    </source>
</evidence>
<dbReference type="AlphaFoldDB" id="A0A0S2DCT5"/>
<organism evidence="2 3">
    <name type="scientific">Lysobacter enzymogenes</name>
    <dbReference type="NCBI Taxonomy" id="69"/>
    <lineage>
        <taxon>Bacteria</taxon>
        <taxon>Pseudomonadati</taxon>
        <taxon>Pseudomonadota</taxon>
        <taxon>Gammaproteobacteria</taxon>
        <taxon>Lysobacterales</taxon>
        <taxon>Lysobacteraceae</taxon>
        <taxon>Lysobacter</taxon>
    </lineage>
</organism>
<dbReference type="KEGG" id="lez:GLE_0979"/>
<dbReference type="Proteomes" id="UP000061569">
    <property type="component" value="Chromosome"/>
</dbReference>
<dbReference type="STRING" id="69.GLE_0979"/>
<protein>
    <submittedName>
        <fullName evidence="2">Uncharacterized protein</fullName>
    </submittedName>
</protein>
<proteinExistence type="predicted"/>
<name>A0A0S2DCT5_LYSEN</name>
<accession>A0A0S2DCT5</accession>
<dbReference type="EMBL" id="CP013140">
    <property type="protein sequence ID" value="ALN56337.1"/>
    <property type="molecule type" value="Genomic_DNA"/>
</dbReference>
<evidence type="ECO:0000313" key="3">
    <source>
        <dbReference type="Proteomes" id="UP000061569"/>
    </source>
</evidence>
<sequence length="80" mass="7966">MDIAAAALAAAFVGAASLARPSRIGARHVGDRGPAEPVVRPSPGPGHRRVFATAITARSGAARAARMLASARGQGGRAPE</sequence>
<gene>
    <name evidence="2" type="ORF">GLE_0979</name>
</gene>
<dbReference type="PATRIC" id="fig|69.6.peg.967"/>
<evidence type="ECO:0000313" key="2">
    <source>
        <dbReference type="EMBL" id="ALN56337.1"/>
    </source>
</evidence>